<name>A0A291QW12_9BACT</name>
<evidence type="ECO:0000313" key="2">
    <source>
        <dbReference type="EMBL" id="ATL48043.1"/>
    </source>
</evidence>
<organism evidence="2 3">
    <name type="scientific">Chitinophaga caeni</name>
    <dbReference type="NCBI Taxonomy" id="2029983"/>
    <lineage>
        <taxon>Bacteria</taxon>
        <taxon>Pseudomonadati</taxon>
        <taxon>Bacteroidota</taxon>
        <taxon>Chitinophagia</taxon>
        <taxon>Chitinophagales</taxon>
        <taxon>Chitinophagaceae</taxon>
        <taxon>Chitinophaga</taxon>
    </lineage>
</organism>
<dbReference type="Proteomes" id="UP000220133">
    <property type="component" value="Chromosome"/>
</dbReference>
<gene>
    <name evidence="2" type="ORF">COR50_13185</name>
</gene>
<feature type="domain" description="SusD-like N-terminal" evidence="1">
    <location>
        <begin position="86"/>
        <end position="233"/>
    </location>
</feature>
<dbReference type="RefSeq" id="WP_098194420.1">
    <property type="nucleotide sequence ID" value="NZ_CP023777.1"/>
</dbReference>
<dbReference type="KEGG" id="cbae:COR50_13185"/>
<evidence type="ECO:0000313" key="3">
    <source>
        <dbReference type="Proteomes" id="UP000220133"/>
    </source>
</evidence>
<evidence type="ECO:0000259" key="1">
    <source>
        <dbReference type="Pfam" id="PF14322"/>
    </source>
</evidence>
<dbReference type="AlphaFoldDB" id="A0A291QW12"/>
<dbReference type="InterPro" id="IPR033985">
    <property type="entry name" value="SusD-like_N"/>
</dbReference>
<dbReference type="OrthoDB" id="5694214at2"/>
<proteinExistence type="predicted"/>
<sequence>MKKLSIYITISFLALNFFSCKKSLNELPPQSKVEGNVIIDQKSAEVALNGVYYRFAEAGDDRGVQSTQTSYTHEKLPSSLAGFIENRTGASALNMNAVTPTAYDATYIWESAYLLINAANSVIKDVQLLPSNKIQEQRRNEILGEAYFMRAYGHYQLMAYYAQYFDVNSPYGVMIRDEPVTTSNIPATRKSVQESYDFILADVDKAIQDAPSAQSAKRVTSWTAKALKARILLNRGLESDFTEVVTLTKDIIANSPYLLEDHQEDIFKTKGLSSSEVMLGTVPFAAQVNKRDSYLYRDLPADIVKEPLSEIMNGDPRVAWCFHTVSDYLGISKFLGEQVEVGYMFRLTEVYLQEAEALLRSNGDIDEVKGLMKTVMGKAGITDFSSLDAITDRDELRMELYAETVRNLFCEDGQDWQALLRLPMAKIQELRPTIVSNTQFILPIPLVEFQRNPMIGDQNPGYIN</sequence>
<dbReference type="InterPro" id="IPR011990">
    <property type="entry name" value="TPR-like_helical_dom_sf"/>
</dbReference>
<dbReference type="Gene3D" id="1.25.40.390">
    <property type="match status" value="1"/>
</dbReference>
<protein>
    <recommendedName>
        <fullName evidence="1">SusD-like N-terminal domain-containing protein</fullName>
    </recommendedName>
</protein>
<dbReference type="EMBL" id="CP023777">
    <property type="protein sequence ID" value="ATL48043.1"/>
    <property type="molecule type" value="Genomic_DNA"/>
</dbReference>
<reference evidence="2 3" key="1">
    <citation type="submission" date="2017-10" db="EMBL/GenBank/DDBJ databases">
        <title>Paenichitinophaga pekingensis gen. nov., sp. nov., isolated from activated sludge.</title>
        <authorList>
            <person name="Jin D."/>
            <person name="Kong X."/>
            <person name="Deng Y."/>
            <person name="Bai Z."/>
        </authorList>
    </citation>
    <scope>NUCLEOTIDE SEQUENCE [LARGE SCALE GENOMIC DNA]</scope>
    <source>
        <strain evidence="2 3">13</strain>
    </source>
</reference>
<dbReference type="Pfam" id="PF14322">
    <property type="entry name" value="SusD-like_3"/>
    <property type="match status" value="1"/>
</dbReference>
<accession>A0A291QW12</accession>
<dbReference type="SUPFAM" id="SSF48452">
    <property type="entry name" value="TPR-like"/>
    <property type="match status" value="1"/>
</dbReference>
<keyword evidence="3" id="KW-1185">Reference proteome</keyword>